<gene>
    <name evidence="1" type="ORF">O6H91_03G111700</name>
</gene>
<protein>
    <submittedName>
        <fullName evidence="1">Uncharacterized protein</fullName>
    </submittedName>
</protein>
<proteinExistence type="predicted"/>
<evidence type="ECO:0000313" key="2">
    <source>
        <dbReference type="Proteomes" id="UP001162992"/>
    </source>
</evidence>
<keyword evidence="2" id="KW-1185">Reference proteome</keyword>
<reference evidence="2" key="1">
    <citation type="journal article" date="2024" name="Proc. Natl. Acad. Sci. U.S.A.">
        <title>Extraordinary preservation of gene collinearity over three hundred million years revealed in homosporous lycophytes.</title>
        <authorList>
            <person name="Li C."/>
            <person name="Wickell D."/>
            <person name="Kuo L.Y."/>
            <person name="Chen X."/>
            <person name="Nie B."/>
            <person name="Liao X."/>
            <person name="Peng D."/>
            <person name="Ji J."/>
            <person name="Jenkins J."/>
            <person name="Williams M."/>
            <person name="Shu S."/>
            <person name="Plott C."/>
            <person name="Barry K."/>
            <person name="Rajasekar S."/>
            <person name="Grimwood J."/>
            <person name="Han X."/>
            <person name="Sun S."/>
            <person name="Hou Z."/>
            <person name="He W."/>
            <person name="Dai G."/>
            <person name="Sun C."/>
            <person name="Schmutz J."/>
            <person name="Leebens-Mack J.H."/>
            <person name="Li F.W."/>
            <person name="Wang L."/>
        </authorList>
    </citation>
    <scope>NUCLEOTIDE SEQUENCE [LARGE SCALE GENOMIC DNA]</scope>
    <source>
        <strain evidence="2">cv. PW_Plant_1</strain>
    </source>
</reference>
<accession>A0ACC2EA36</accession>
<organism evidence="1 2">
    <name type="scientific">Diphasiastrum complanatum</name>
    <name type="common">Issler's clubmoss</name>
    <name type="synonym">Lycopodium complanatum</name>
    <dbReference type="NCBI Taxonomy" id="34168"/>
    <lineage>
        <taxon>Eukaryota</taxon>
        <taxon>Viridiplantae</taxon>
        <taxon>Streptophyta</taxon>
        <taxon>Embryophyta</taxon>
        <taxon>Tracheophyta</taxon>
        <taxon>Lycopodiopsida</taxon>
        <taxon>Lycopodiales</taxon>
        <taxon>Lycopodiaceae</taxon>
        <taxon>Lycopodioideae</taxon>
        <taxon>Diphasiastrum</taxon>
    </lineage>
</organism>
<name>A0ACC2EA36_DIPCM</name>
<evidence type="ECO:0000313" key="1">
    <source>
        <dbReference type="EMBL" id="KAJ7563473.1"/>
    </source>
</evidence>
<comment type="caution">
    <text evidence="1">The sequence shown here is derived from an EMBL/GenBank/DDBJ whole genome shotgun (WGS) entry which is preliminary data.</text>
</comment>
<dbReference type="EMBL" id="CM055094">
    <property type="protein sequence ID" value="KAJ7563473.1"/>
    <property type="molecule type" value="Genomic_DNA"/>
</dbReference>
<sequence length="355" mass="40441">MVQMETSIDNRYKPPESFKPLDKAAPLVDAPFLEDKELWLIQIPSNELTPEDLINKKWNMRSMAKDGILGHFCSSRGDDIIVMKQDSSKDNSRYAFLPTADGSFNVRRITCQASFTRWTEIETSKGAVVSEEVMEQDMITPQSKDLMRKNSSSKRSSFSTISDRSQENQEESGRNHSSKRSHKKFKDNHYTVSDRSIKDVEITSYEGEHSSKGGRDSYQISASTPPVLKPLREELPQATSNPMDEKRPPDVNLNQDGAQGVHKGEGMTPEHRERSHTKKRRHQEHFEFSDGTPAMQKPSRKELKQERSNSLDAIPLPAAIPAANQDAIQGTQHKREEMSPENRKHSHKKRRKDVS</sequence>
<dbReference type="Proteomes" id="UP001162992">
    <property type="component" value="Chromosome 3"/>
</dbReference>